<evidence type="ECO:0000256" key="1">
    <source>
        <dbReference type="SAM" id="MobiDB-lite"/>
    </source>
</evidence>
<sequence>MPPPSATPKVHSSAVAVVPPAAVWSRIQALRCLRDKSFVRWPPHINILYPFYPDGDPQLARSAPSSRSGAAHRRNGGSDAAAGAGGSGSDPDAVFLRLAIRVGRALSRVAPFRVRLERLRTFRHSARSYTLWAEPELVQPPQAPVPAGPAASSPTAAAAAGPGPLGASGLQLVHASLMSEFPDCTDLSDDPGRGITAFAPHLSLGQLRVGAA</sequence>
<dbReference type="OrthoDB" id="2011727at2759"/>
<dbReference type="Proteomes" id="UP000075714">
    <property type="component" value="Unassembled WGS sequence"/>
</dbReference>
<dbReference type="Pfam" id="PF13563">
    <property type="entry name" value="2_5_RNA_ligase2"/>
    <property type="match status" value="1"/>
</dbReference>
<feature type="region of interest" description="Disordered" evidence="1">
    <location>
        <begin position="140"/>
        <end position="162"/>
    </location>
</feature>
<evidence type="ECO:0000313" key="2">
    <source>
        <dbReference type="EMBL" id="KXZ54947.1"/>
    </source>
</evidence>
<evidence type="ECO:0000313" key="3">
    <source>
        <dbReference type="Proteomes" id="UP000075714"/>
    </source>
</evidence>
<proteinExistence type="predicted"/>
<dbReference type="PANTHER" id="PTHR37474:SF1">
    <property type="entry name" value="2'-5' RNA LIGASE FAMILY PROTEIN"/>
    <property type="match status" value="1"/>
</dbReference>
<accession>A0A150GYG4</accession>
<dbReference type="AlphaFoldDB" id="A0A150GYG4"/>
<name>A0A150GYG4_GONPE</name>
<comment type="caution">
    <text evidence="2">The sequence shown here is derived from an EMBL/GenBank/DDBJ whole genome shotgun (WGS) entry which is preliminary data.</text>
</comment>
<feature type="compositionally biased region" description="Low complexity" evidence="1">
    <location>
        <begin position="148"/>
        <end position="162"/>
    </location>
</feature>
<dbReference type="EMBL" id="LSYV01000004">
    <property type="protein sequence ID" value="KXZ54947.1"/>
    <property type="molecule type" value="Genomic_DNA"/>
</dbReference>
<organism evidence="2 3">
    <name type="scientific">Gonium pectorale</name>
    <name type="common">Green alga</name>
    <dbReference type="NCBI Taxonomy" id="33097"/>
    <lineage>
        <taxon>Eukaryota</taxon>
        <taxon>Viridiplantae</taxon>
        <taxon>Chlorophyta</taxon>
        <taxon>core chlorophytes</taxon>
        <taxon>Chlorophyceae</taxon>
        <taxon>CS clade</taxon>
        <taxon>Chlamydomonadales</taxon>
        <taxon>Volvocaceae</taxon>
        <taxon>Gonium</taxon>
    </lineage>
</organism>
<dbReference type="Gene3D" id="3.90.1140.10">
    <property type="entry name" value="Cyclic phosphodiesterase"/>
    <property type="match status" value="1"/>
</dbReference>
<keyword evidence="3" id="KW-1185">Reference proteome</keyword>
<feature type="region of interest" description="Disordered" evidence="1">
    <location>
        <begin position="59"/>
        <end position="89"/>
    </location>
</feature>
<gene>
    <name evidence="2" type="ORF">GPECTOR_3g116</name>
</gene>
<reference evidence="3" key="1">
    <citation type="journal article" date="2016" name="Nat. Commun.">
        <title>The Gonium pectorale genome demonstrates co-option of cell cycle regulation during the evolution of multicellularity.</title>
        <authorList>
            <person name="Hanschen E.R."/>
            <person name="Marriage T.N."/>
            <person name="Ferris P.J."/>
            <person name="Hamaji T."/>
            <person name="Toyoda A."/>
            <person name="Fujiyama A."/>
            <person name="Neme R."/>
            <person name="Noguchi H."/>
            <person name="Minakuchi Y."/>
            <person name="Suzuki M."/>
            <person name="Kawai-Toyooka H."/>
            <person name="Smith D.R."/>
            <person name="Sparks H."/>
            <person name="Anderson J."/>
            <person name="Bakaric R."/>
            <person name="Luria V."/>
            <person name="Karger A."/>
            <person name="Kirschner M.W."/>
            <person name="Durand P.M."/>
            <person name="Michod R.E."/>
            <person name="Nozaki H."/>
            <person name="Olson B.J."/>
        </authorList>
    </citation>
    <scope>NUCLEOTIDE SEQUENCE [LARGE SCALE GENOMIC DNA]</scope>
    <source>
        <strain evidence="3">NIES-2863</strain>
    </source>
</reference>
<feature type="compositionally biased region" description="Low complexity" evidence="1">
    <location>
        <begin position="60"/>
        <end position="69"/>
    </location>
</feature>
<protein>
    <submittedName>
        <fullName evidence="2">Uncharacterized protein</fullName>
    </submittedName>
</protein>
<dbReference type="PANTHER" id="PTHR37474">
    <property type="entry name" value="RNA LIGASE/CYCLIC NUCLEOTIDE PHOSPHODIESTERASE"/>
    <property type="match status" value="1"/>
</dbReference>